<evidence type="ECO:0000256" key="6">
    <source>
        <dbReference type="ARBA" id="ARBA00022737"/>
    </source>
</evidence>
<dbReference type="PANTHER" id="PTHR43775">
    <property type="entry name" value="FATTY ACID SYNTHASE"/>
    <property type="match status" value="1"/>
</dbReference>
<dbReference type="GO" id="GO:0032259">
    <property type="term" value="P:methylation"/>
    <property type="evidence" value="ECO:0007669"/>
    <property type="project" value="UniProtKB-KW"/>
</dbReference>
<dbReference type="InterPro" id="IPR014030">
    <property type="entry name" value="Ketoacyl_synth_N"/>
</dbReference>
<feature type="active site" description="Proton acceptor; for dehydratase activity" evidence="11">
    <location>
        <position position="988"/>
    </location>
</feature>
<dbReference type="InterPro" id="IPR001227">
    <property type="entry name" value="Ac_transferase_dom_sf"/>
</dbReference>
<dbReference type="Pfam" id="PF14765">
    <property type="entry name" value="PS-DH"/>
    <property type="match status" value="1"/>
</dbReference>
<keyword evidence="6" id="KW-0677">Repeat</keyword>
<dbReference type="InterPro" id="IPR009081">
    <property type="entry name" value="PP-bd_ACP"/>
</dbReference>
<dbReference type="InterPro" id="IPR042104">
    <property type="entry name" value="PKS_dehydratase_sf"/>
</dbReference>
<dbReference type="Gene3D" id="3.40.50.150">
    <property type="entry name" value="Vaccinia Virus protein VP39"/>
    <property type="match status" value="1"/>
</dbReference>
<feature type="compositionally biased region" description="Polar residues" evidence="12">
    <location>
        <begin position="2418"/>
        <end position="2429"/>
    </location>
</feature>
<dbReference type="SMART" id="SM00823">
    <property type="entry name" value="PKS_PP"/>
    <property type="match status" value="2"/>
</dbReference>
<dbReference type="InterPro" id="IPR020845">
    <property type="entry name" value="AMP-binding_CS"/>
</dbReference>
<dbReference type="Pfam" id="PF16197">
    <property type="entry name" value="KAsynt_C_assoc"/>
    <property type="match status" value="1"/>
</dbReference>
<dbReference type="SUPFAM" id="SSF56801">
    <property type="entry name" value="Acetyl-CoA synthetase-like"/>
    <property type="match status" value="1"/>
</dbReference>
<dbReference type="GO" id="GO:0004315">
    <property type="term" value="F:3-oxoacyl-[acyl-carrier-protein] synthase activity"/>
    <property type="evidence" value="ECO:0007669"/>
    <property type="project" value="InterPro"/>
</dbReference>
<dbReference type="InterPro" id="IPR029063">
    <property type="entry name" value="SAM-dependent_MTases_sf"/>
</dbReference>
<dbReference type="PROSITE" id="PS52019">
    <property type="entry name" value="PKS_MFAS_DH"/>
    <property type="match status" value="1"/>
</dbReference>
<feature type="domain" description="Carrier" evidence="13">
    <location>
        <begin position="2310"/>
        <end position="2388"/>
    </location>
</feature>
<dbReference type="SMART" id="SM00825">
    <property type="entry name" value="PKS_KS"/>
    <property type="match status" value="1"/>
</dbReference>
<dbReference type="InterPro" id="IPR045851">
    <property type="entry name" value="AMP-bd_C_sf"/>
</dbReference>
<dbReference type="Gene3D" id="3.40.366.10">
    <property type="entry name" value="Malonyl-Coenzyme A Acyl Carrier Protein, domain 2"/>
    <property type="match status" value="1"/>
</dbReference>
<dbReference type="InterPro" id="IPR016035">
    <property type="entry name" value="Acyl_Trfase/lysoPLipase"/>
</dbReference>
<dbReference type="InterPro" id="IPR020806">
    <property type="entry name" value="PKS_PP-bd"/>
</dbReference>
<dbReference type="Gene3D" id="3.30.559.10">
    <property type="entry name" value="Chloramphenicol acetyltransferase-like domain"/>
    <property type="match status" value="1"/>
</dbReference>
<evidence type="ECO:0000256" key="12">
    <source>
        <dbReference type="SAM" id="MobiDB-lite"/>
    </source>
</evidence>
<dbReference type="GO" id="GO:0016874">
    <property type="term" value="F:ligase activity"/>
    <property type="evidence" value="ECO:0007669"/>
    <property type="project" value="UniProtKB-KW"/>
</dbReference>
<dbReference type="SUPFAM" id="SSF52777">
    <property type="entry name" value="CoA-dependent acyltransferases"/>
    <property type="match status" value="2"/>
</dbReference>
<dbReference type="InterPro" id="IPR050091">
    <property type="entry name" value="PKS_NRPS_Biosynth_Enz"/>
</dbReference>
<dbReference type="PROSITE" id="PS50075">
    <property type="entry name" value="CARRIER"/>
    <property type="match status" value="2"/>
</dbReference>
<feature type="domain" description="Ketosynthase family 3 (KS3)" evidence="14">
    <location>
        <begin position="9"/>
        <end position="443"/>
    </location>
</feature>
<dbReference type="InterPro" id="IPR020841">
    <property type="entry name" value="PKS_Beta-ketoAc_synthase_dom"/>
</dbReference>
<dbReference type="EMBL" id="CDHN01000001">
    <property type="protein sequence ID" value="CEJ81082.1"/>
    <property type="molecule type" value="Genomic_DNA"/>
</dbReference>
<dbReference type="PROSITE" id="PS00455">
    <property type="entry name" value="AMP_BINDING"/>
    <property type="match status" value="1"/>
</dbReference>
<dbReference type="SUPFAM" id="SSF53335">
    <property type="entry name" value="S-adenosyl-L-methionine-dependent methyltransferases"/>
    <property type="match status" value="1"/>
</dbReference>
<dbReference type="InterPro" id="IPR016036">
    <property type="entry name" value="Malonyl_transacylase_ACP-bd"/>
</dbReference>
<dbReference type="SUPFAM" id="SSF55048">
    <property type="entry name" value="Probable ACP-binding domain of malonyl-CoA ACP transacylase"/>
    <property type="match status" value="1"/>
</dbReference>
<evidence type="ECO:0000256" key="1">
    <source>
        <dbReference type="ARBA" id="ARBA00022450"/>
    </source>
</evidence>
<feature type="compositionally biased region" description="Low complexity" evidence="12">
    <location>
        <begin position="2443"/>
        <end position="2459"/>
    </location>
</feature>
<dbReference type="HOGENOM" id="CLU_000022_37_9_1"/>
<dbReference type="InterPro" id="IPR042099">
    <property type="entry name" value="ANL_N_sf"/>
</dbReference>
<dbReference type="GO" id="GO:0016491">
    <property type="term" value="F:oxidoreductase activity"/>
    <property type="evidence" value="ECO:0007669"/>
    <property type="project" value="UniProtKB-KW"/>
</dbReference>
<dbReference type="InterPro" id="IPR036736">
    <property type="entry name" value="ACP-like_sf"/>
</dbReference>
<evidence type="ECO:0000256" key="7">
    <source>
        <dbReference type="ARBA" id="ARBA00023002"/>
    </source>
</evidence>
<keyword evidence="3" id="KW-0436">Ligase</keyword>
<dbReference type="InterPro" id="IPR014031">
    <property type="entry name" value="Ketoacyl_synth_C"/>
</dbReference>
<sequence>MKKPTPSPLEPIAIVGSGLRFPGGANSPSSLWNLLQKPRDLRQEIGPNRFSTEGFYHHDGTRLGKSNVRHSYLLDEDVRVFDAPFFNISPNEAEAIDPQQRMLLETVYEALEAGGHPLEKLRGSDTSVYVGTMTVDYHDTLVRDHNTIPKYFATGINRAIISNRVSYFFDWHGPSMTIDTACSSSLIAVHQGVQSLRSGESQVSVACGTQVLLGYDMYIGESNLKMLSPNGRSRMWDADADGYARGEGVAAIVMKRLSDAIADGDNIECIIRETGANQDGFSNGITVPSSQAQAALIRQTYNKAGLDPEKNEEDRPQYFEAHGTGTQAGDPREAAAISELFGRHNNDSTPPLYVGSIKTIIGHLEGAAGLAGLLKASSSLQQGMIAPNLSFGRLNPKIEPFYHGLEVPTSLKSWPTLPEGVPRRASVNSFGFGGANAHAILEQYIAPPTATTTNYSQDTTLPCFVPFVFSALSETSLVALLKRYSQYLAKDSQDINLSSLAWTLHSRKSQLSTRVAFSATTAEQLKAKIDSNLATTKQSNAAPIGTRHRGKSAAPNVLGVFTGQGAQWPAMGAELIRSSSFASQRIQELEDSLAALPPADRPTWSLREELLAGADTSRLSEAALSQPLCTAVQIVLVDLLKTAGVTFTAVVGHSSGEIAAAYAAGFLSATDAVRVAYYRGLYARLSGNASNNQKGAMMAVGASWEEAQELVSSPAFQGRIAIAAHNSSASVTLSGDADAIGELKQLLDEQKKFARLLKVDTAYHSHHMLSCGDAYVAALRRCGVRVNNPNPGACKWYSSVRPSGKPVVADEEELQDEYWRDNMTSAVLFADAVKNATSSHEQLDIALEVGPHPALKGPATQNIRDVRPTPLPYAGLLSRGSNDVEAFAEALGFIWTLLGAKALDLAAFGKAVSSSEAQQDCKLIVGLPSYPWDHERVHWVESRRSKKVRSMKQVPHELLGTLSPESNALDMRWTNILRASEISWMQHHQLQGITVFPAAGYVAMAVETCRSLARDKQVELYELHNLAIPRAITFEEGDTSGVEIMVSLTGIKNDEEQDTITANVSIYSTPIVNNTKSSNHDMELVASASVKILLGQPHVAALPGVEAAAPQNNLTEVDSDRVYSMFAELGYGYTGPFRGLSSTRRKLGHAAALVDAYAYSNDESTFYLVHPSMLDVAIQSSMLAYASPNDQRLWSLHVPTKIGMIRVNPEICHALSTGGATVPIYTTLSNDADDFSASIDIFGQDGQHGMIQVQDLVLKPFAPATEGEDRWMYSSTHLGVATPDAAALVKNAVPAESDEVLTRCRAVLAGLVKQITYRYPHARILEIDAAAGGVTDLILDAVSSHGGTVPAYTYTGPSADTLQTAEEQFKAYRDNLIFKVLDLEQDLSTQGFERQSYDIIVASNAQDTAQATIQTALEDIRTLVKPGGYLVLLAPTNSPSTDTPNTMSPVVWHSKLRQAGFSGIDTMAPPPKANKPFTVMATQAVDDQIRFLQRPLSSPWSHVHIESLVILGTGSLESVRIAEQVSEMLHRFCGKITILDTLPTEEDASTLDPSSTFVNFVDLDAPIFKDMTQDKMQGLKQVFELARHVLWLTCGAHVGHEPYQAASLAFCRSLAHEVTHASVATLDVLEMDDGLPKIIAEQLLRQCALDEWDGDGQQRLWSKEPEMCLRDGKLHILRILPNLDKNARLNAGRRAISKILPALASDVSIVCDAADASMPYLVQDVLPPTVRGDNKELVTMTSSSLAAIAVAPDTALFVGIGSSTDAEDTLRVTLSPANSRTTATIASVVVPNNITNKDAFLAAVVSELLATSTVEALTPRSSLLVHCTTRDRFFAEALSRRAASMNVSVTFFCTAAAEDQKEQIAALPSWIMLSPRAPRYIIRRKLQLVKPTHFLDMTPTLHAQEAAAISGVSLNIVQVLPQECKLIPCGHLAQPQASLSQSLDPTAISKRLQDAVSSATASTMELAMAQSQGNVLQLDQIHEPSVPHHATSVVHWPAAGTVEVRVRPMTGKMLFAKGKTYILFGLSGQVGQSLCEWMVANGAGCVCLTSRRPNVDQAWLDGFRGPAASVKVMAADITDKLSLENVISTIRETCPPIAGIVNGANVLSDAPFSSMSVEMMRQALGPKIDGSLHLDQAFYNDDLDFFIMLSSISCVIGTAGQSNYVAANGFMNGLARQRRRRGLAASAFDIGLILGIGLAEIAGQGVVDSLQKYGITPLSEPDLRLAFAESIYTGYARPEDDAHANAVPSAVMTTGLRTITSEETNIVWYNDPIFSHLILETKAADGADQSKSKAVVLPIKEQIANAATGDDAFLALKESFAAKLGMLLQSAGQAIAHDTPLVELGVDSLVAVEVRSWFLKALKVDVPVLKVVGGSSLHDICQLAMKKLPEDLLAQIGNAQSGNASLGRGPSVPRISAPTPNKLTANPTGTALPPRQTQRESRSSSGSSSSSSSTSAKSSAGIQTPTSPVETPAETPASTVKGVSLQSHAHLKTNKSSAPLANVTSSRAFVKTEPISVGQARFWFLRLLVEDPTTFNVALRFRMQGTVRVGDLERALRLVTARHDSLRTCFVGDVDEADQATQRVLARSQIKLERVSVSSEQEAVTQYEKLLAHEFDLAIGPLLRLVLVTQSPTCHYLLVNYHHIIMDMASFQVLTSELENAYNGQPLGPPPRQYPDFSAAQHRALESGVLDDELKFWQGVFPAGQQPPVLSLLPMARSSSRVALTNYGIHQVGIRLDPAVVARVKAVSKAQRATPFHFYLAAFKAMLFSFVEDRELTIGIADANRHDSDVLGSIGFFLNLLTLRFRRQPQQVFSDAIVEAQKTAYAALEHSRLPFDVLLKELGVARSPAYSPFFQTFFDYRQQTSDKERWLNCSFDLVFFFFFITAYDISLDVADLGSQVHVTLRAQQQLYDLTAVNLLLETYTHFVTTLSQDVSLTLEATPPFSEKQLARAVQVGVGPDMTSSWPATLPHRIDQVAHQNPDEIALADGLGSRLTYRAMIQRIEAIAEALLQRTKKEAGAVAGPGSRVLVFQQASTDWICSLLAIMRIGWVYVPLDLRNPISRLAAQSHHCQPVAVLADTTTATDAPQLHASSVVIDVSRVGTNPTTPVANTADPDSPAAILYTSGSTGTPKGIMIRHAGMQNQMEGYTKTYKLGAERVLQQSAFTFDFSIDQIFTALVNGGMLYIVPSSKRGDPLSITEIMREQAITYTKVTPSEYSMWMQYGSDNLRHASDWRFAFGGGEPLTHNILRQFADLGLPNLALHNSYGPAEISIASHKGLVDYMAITTGSSSNTSRDSGQVPCGTSLPNYATYIMDKDLNPLPAGMPGEVVIGGPGVSLGYLANKDLTQRVYVPNPHATPRQRANGWTQMHRTGDVGRLQDDGTLIFHNRIAGDTQVKLRGLRIDLQDIESNIIATAGGVLKEAVVTLRDGDPDYLVVHVVFASQHNKTMTENQQHTFLEHLLGRLPIPQYMIPVLAVPLDKLPLSSHSKVDRKAIKNLDLPARLVNDTADKDNDNAYDGEELRETMNRLRQLWHEVLPNIEKLGLAVTPATSFFLIGGNSLLIVRLQAKIRRVFNVVVRLADLLGAHTLRGMAHKIEESSGVDMIDWSLETMPPLMPRFLKDLPPKQESQAKTVLLTGATGNMAKHVLPLLLADDRVCKVHCVVRDKPERGEHFIHPKVVHHFGDLTLHILGLGVDEFRDLAEHVDVILHMGAVRSFWDNYHMLRTANVHPAKELVKLAAARKIPIHFISTSGVLPRDVLKTGEASSAATYEPSVDGSNGYIASKWASEALLEHAAAGPLAVPSYIYRMLPAVAQTQGQTDGAKRRVIDEFLRCIDLAKAAPDTTGWKGRIDLIPANLVAEWLCGSVLASVSESNAGKDATAQFLHYESPISVDVEELTALIEQRKSDASLERLPILKWMGRIKALGFSYILASQDATVESETGDTKLASRR</sequence>
<dbReference type="GO" id="GO:0008168">
    <property type="term" value="F:methyltransferase activity"/>
    <property type="evidence" value="ECO:0007669"/>
    <property type="project" value="UniProtKB-KW"/>
</dbReference>
<evidence type="ECO:0000259" key="13">
    <source>
        <dbReference type="PROSITE" id="PS50075"/>
    </source>
</evidence>
<evidence type="ECO:0000313" key="17">
    <source>
        <dbReference type="Proteomes" id="UP000039046"/>
    </source>
</evidence>
<dbReference type="GO" id="GO:0031177">
    <property type="term" value="F:phosphopantetheine binding"/>
    <property type="evidence" value="ECO:0007669"/>
    <property type="project" value="InterPro"/>
</dbReference>
<dbReference type="InterPro" id="IPR036291">
    <property type="entry name" value="NAD(P)-bd_dom_sf"/>
</dbReference>
<dbReference type="Pfam" id="PF00109">
    <property type="entry name" value="ketoacyl-synt"/>
    <property type="match status" value="1"/>
</dbReference>
<dbReference type="Gene3D" id="3.10.129.110">
    <property type="entry name" value="Polyketide synthase dehydratase"/>
    <property type="match status" value="1"/>
</dbReference>
<dbReference type="InterPro" id="IPR006162">
    <property type="entry name" value="Ppantetheine_attach_site"/>
</dbReference>
<dbReference type="InterPro" id="IPR013968">
    <property type="entry name" value="PKS_KR"/>
</dbReference>
<dbReference type="SUPFAM" id="SSF51735">
    <property type="entry name" value="NAD(P)-binding Rossmann-fold domains"/>
    <property type="match status" value="2"/>
</dbReference>
<dbReference type="InterPro" id="IPR014043">
    <property type="entry name" value="Acyl_transferase_dom"/>
</dbReference>
<dbReference type="PROSITE" id="PS00012">
    <property type="entry name" value="PHOSPHOPANTETHEINE"/>
    <property type="match status" value="1"/>
</dbReference>
<proteinExistence type="inferred from homology"/>
<accession>A0A0A1T482</accession>
<feature type="region of interest" description="Disordered" evidence="12">
    <location>
        <begin position="2402"/>
        <end position="2481"/>
    </location>
</feature>
<evidence type="ECO:0000259" key="14">
    <source>
        <dbReference type="PROSITE" id="PS52004"/>
    </source>
</evidence>
<dbReference type="SUPFAM" id="SSF53901">
    <property type="entry name" value="Thiolase-like"/>
    <property type="match status" value="1"/>
</dbReference>
<dbReference type="SUPFAM" id="SSF47336">
    <property type="entry name" value="ACP-like"/>
    <property type="match status" value="2"/>
</dbReference>
<evidence type="ECO:0008006" key="18">
    <source>
        <dbReference type="Google" id="ProtNLM"/>
    </source>
</evidence>
<dbReference type="Pfam" id="PF21089">
    <property type="entry name" value="PKS_DH_N"/>
    <property type="match status" value="1"/>
</dbReference>
<comment type="similarity">
    <text evidence="10">Belongs to the NRP synthetase family.</text>
</comment>
<evidence type="ECO:0000313" key="16">
    <source>
        <dbReference type="EMBL" id="CEJ81082.1"/>
    </source>
</evidence>
<dbReference type="FunFam" id="3.40.47.10:FF:000019">
    <property type="entry name" value="Polyketide synthase type I"/>
    <property type="match status" value="1"/>
</dbReference>
<keyword evidence="5" id="KW-0808">Transferase</keyword>
<dbReference type="GO" id="GO:0009403">
    <property type="term" value="P:toxin biosynthetic process"/>
    <property type="evidence" value="ECO:0007669"/>
    <property type="project" value="UniProtKB-ARBA"/>
</dbReference>
<evidence type="ECO:0000256" key="10">
    <source>
        <dbReference type="ARBA" id="ARBA00029454"/>
    </source>
</evidence>
<feature type="domain" description="PKS/mFAS DH" evidence="15">
    <location>
        <begin position="956"/>
        <end position="1267"/>
    </location>
</feature>
<dbReference type="CDD" id="cd00833">
    <property type="entry name" value="PKS"/>
    <property type="match status" value="1"/>
</dbReference>
<feature type="region of interest" description="C-terminal hotdog fold" evidence="11">
    <location>
        <begin position="1113"/>
        <end position="1267"/>
    </location>
</feature>
<dbReference type="InterPro" id="IPR018201">
    <property type="entry name" value="Ketoacyl_synth_AS"/>
</dbReference>
<comment type="similarity">
    <text evidence="9">In the C-terminal section; belongs to the NRP synthetase family.</text>
</comment>
<keyword evidence="7" id="KW-0560">Oxidoreductase</keyword>
<evidence type="ECO:0000256" key="5">
    <source>
        <dbReference type="ARBA" id="ARBA00022679"/>
    </source>
</evidence>
<feature type="region of interest" description="N-terminal hotdog fold" evidence="11">
    <location>
        <begin position="956"/>
        <end position="1092"/>
    </location>
</feature>
<dbReference type="GO" id="GO:0004312">
    <property type="term" value="F:fatty acid synthase activity"/>
    <property type="evidence" value="ECO:0007669"/>
    <property type="project" value="TreeGrafter"/>
</dbReference>
<dbReference type="Pfam" id="PF00698">
    <property type="entry name" value="Acyl_transf_1"/>
    <property type="match status" value="1"/>
</dbReference>
<evidence type="ECO:0000256" key="8">
    <source>
        <dbReference type="ARBA" id="ARBA00023268"/>
    </source>
</evidence>
<dbReference type="Pfam" id="PF00501">
    <property type="entry name" value="AMP-binding"/>
    <property type="match status" value="1"/>
</dbReference>
<reference evidence="16 17" key="1">
    <citation type="journal article" date="2015" name="Genome Announc.">
        <title>Draft Genome Sequence and Gene Annotation of the Entomopathogenic Fungus Verticillium hemipterigenum.</title>
        <authorList>
            <person name="Horn F."/>
            <person name="Habel A."/>
            <person name="Scharf D.H."/>
            <person name="Dworschak J."/>
            <person name="Brakhage A.A."/>
            <person name="Guthke R."/>
            <person name="Hertweck C."/>
            <person name="Linde J."/>
        </authorList>
    </citation>
    <scope>NUCLEOTIDE SEQUENCE [LARGE SCALE GENOMIC DNA]</scope>
</reference>
<keyword evidence="17" id="KW-1185">Reference proteome</keyword>
<organism evidence="16 17">
    <name type="scientific">[Torrubiella] hemipterigena</name>
    <dbReference type="NCBI Taxonomy" id="1531966"/>
    <lineage>
        <taxon>Eukaryota</taxon>
        <taxon>Fungi</taxon>
        <taxon>Dikarya</taxon>
        <taxon>Ascomycota</taxon>
        <taxon>Pezizomycotina</taxon>
        <taxon>Sordariomycetes</taxon>
        <taxon>Hypocreomycetidae</taxon>
        <taxon>Hypocreales</taxon>
        <taxon>Clavicipitaceae</taxon>
        <taxon>Clavicipitaceae incertae sedis</taxon>
        <taxon>'Torrubiella' clade</taxon>
    </lineage>
</organism>
<dbReference type="InterPro" id="IPR013217">
    <property type="entry name" value="Methyltransf_12"/>
</dbReference>
<dbReference type="InterPro" id="IPR023213">
    <property type="entry name" value="CAT-like_dom_sf"/>
</dbReference>
<dbReference type="InterPro" id="IPR049551">
    <property type="entry name" value="PKS_DH_C"/>
</dbReference>
<evidence type="ECO:0000256" key="11">
    <source>
        <dbReference type="PROSITE-ProRule" id="PRU01363"/>
    </source>
</evidence>
<dbReference type="Pfam" id="PF08242">
    <property type="entry name" value="Methyltransf_12"/>
    <property type="match status" value="1"/>
</dbReference>
<dbReference type="Gene3D" id="3.30.559.30">
    <property type="entry name" value="Nonribosomal peptide synthetase, condensation domain"/>
    <property type="match status" value="1"/>
</dbReference>
<dbReference type="Gene3D" id="3.40.47.10">
    <property type="match status" value="1"/>
</dbReference>
<dbReference type="SMART" id="SM00827">
    <property type="entry name" value="PKS_AT"/>
    <property type="match status" value="1"/>
</dbReference>
<dbReference type="InterPro" id="IPR001242">
    <property type="entry name" value="Condensation_dom"/>
</dbReference>
<dbReference type="Proteomes" id="UP000039046">
    <property type="component" value="Unassembled WGS sequence"/>
</dbReference>
<dbReference type="Gene3D" id="3.30.300.30">
    <property type="match status" value="1"/>
</dbReference>
<evidence type="ECO:0000256" key="2">
    <source>
        <dbReference type="ARBA" id="ARBA00022553"/>
    </source>
</evidence>
<keyword evidence="1" id="KW-0596">Phosphopantetheine</keyword>
<evidence type="ECO:0000256" key="4">
    <source>
        <dbReference type="ARBA" id="ARBA00022603"/>
    </source>
</evidence>
<dbReference type="PANTHER" id="PTHR43775:SF20">
    <property type="entry name" value="HYBRID PKS-NRPS SYNTHETASE APDA"/>
    <property type="match status" value="1"/>
</dbReference>
<keyword evidence="2" id="KW-0597">Phosphoprotein</keyword>
<name>A0A0A1T482_9HYPO</name>
<dbReference type="InterPro" id="IPR020807">
    <property type="entry name" value="PKS_DH"/>
</dbReference>
<dbReference type="SUPFAM" id="SSF52151">
    <property type="entry name" value="FabD/lysophospholipase-like"/>
    <property type="match status" value="1"/>
</dbReference>
<dbReference type="STRING" id="1531966.A0A0A1T482"/>
<dbReference type="InterPro" id="IPR049900">
    <property type="entry name" value="PKS_mFAS_DH"/>
</dbReference>
<dbReference type="Pfam" id="PF00550">
    <property type="entry name" value="PP-binding"/>
    <property type="match status" value="2"/>
</dbReference>
<dbReference type="PROSITE" id="PS52004">
    <property type="entry name" value="KS3_2"/>
    <property type="match status" value="1"/>
</dbReference>
<dbReference type="Pfam" id="PF08659">
    <property type="entry name" value="KR"/>
    <property type="match status" value="1"/>
</dbReference>
<dbReference type="OrthoDB" id="329835at2759"/>
<dbReference type="InterPro" id="IPR057326">
    <property type="entry name" value="KR_dom"/>
</dbReference>
<dbReference type="CDD" id="cd02440">
    <property type="entry name" value="AdoMet_MTases"/>
    <property type="match status" value="1"/>
</dbReference>
<dbReference type="InterPro" id="IPR016039">
    <property type="entry name" value="Thiolase-like"/>
</dbReference>
<evidence type="ECO:0000256" key="9">
    <source>
        <dbReference type="ARBA" id="ARBA00029443"/>
    </source>
</evidence>
<dbReference type="GO" id="GO:0006633">
    <property type="term" value="P:fatty acid biosynthetic process"/>
    <property type="evidence" value="ECO:0007669"/>
    <property type="project" value="InterPro"/>
</dbReference>
<dbReference type="SMART" id="SM00826">
    <property type="entry name" value="PKS_DH"/>
    <property type="match status" value="1"/>
</dbReference>
<dbReference type="Pfam" id="PF02801">
    <property type="entry name" value="Ketoacyl-synt_C"/>
    <property type="match status" value="1"/>
</dbReference>
<evidence type="ECO:0000259" key="15">
    <source>
        <dbReference type="PROSITE" id="PS52019"/>
    </source>
</evidence>
<dbReference type="InterPro" id="IPR049552">
    <property type="entry name" value="PKS_DH_N"/>
</dbReference>
<keyword evidence="8" id="KW-0511">Multifunctional enzyme</keyword>
<dbReference type="Gene3D" id="1.10.1200.10">
    <property type="entry name" value="ACP-like"/>
    <property type="match status" value="2"/>
</dbReference>
<dbReference type="CDD" id="cd19532">
    <property type="entry name" value="C_PKS-NRPS"/>
    <property type="match status" value="1"/>
</dbReference>
<dbReference type="InterPro" id="IPR032821">
    <property type="entry name" value="PKS_assoc"/>
</dbReference>
<keyword evidence="4" id="KW-0489">Methyltransferase</keyword>
<dbReference type="Gene3D" id="3.40.50.720">
    <property type="entry name" value="NAD(P)-binding Rossmann-like Domain"/>
    <property type="match status" value="3"/>
</dbReference>
<dbReference type="Pfam" id="PF00668">
    <property type="entry name" value="Condensation"/>
    <property type="match status" value="1"/>
</dbReference>
<dbReference type="InterPro" id="IPR013120">
    <property type="entry name" value="FAR_NAD-bd"/>
</dbReference>
<protein>
    <recommendedName>
        <fullName evidence="18">Carrier domain-containing protein</fullName>
    </recommendedName>
</protein>
<feature type="compositionally biased region" description="Polar residues" evidence="12">
    <location>
        <begin position="2460"/>
        <end position="2469"/>
    </location>
</feature>
<dbReference type="SMART" id="SM00822">
    <property type="entry name" value="PKS_KR"/>
    <property type="match status" value="1"/>
</dbReference>
<feature type="domain" description="Carrier" evidence="13">
    <location>
        <begin position="3520"/>
        <end position="3600"/>
    </location>
</feature>
<dbReference type="InterPro" id="IPR000873">
    <property type="entry name" value="AMP-dep_synth/lig_dom"/>
</dbReference>
<dbReference type="CDD" id="cd05930">
    <property type="entry name" value="A_NRPS"/>
    <property type="match status" value="1"/>
</dbReference>
<evidence type="ECO:0000256" key="3">
    <source>
        <dbReference type="ARBA" id="ARBA00022598"/>
    </source>
</evidence>
<dbReference type="PROSITE" id="PS00606">
    <property type="entry name" value="KS3_1"/>
    <property type="match status" value="1"/>
</dbReference>
<dbReference type="Gene3D" id="3.40.50.12780">
    <property type="entry name" value="N-terminal domain of ligase-like"/>
    <property type="match status" value="1"/>
</dbReference>
<gene>
    <name evidence="16" type="ORF">VHEMI01231</name>
</gene>
<feature type="active site" description="Proton donor; for dehydratase activity" evidence="11">
    <location>
        <position position="1175"/>
    </location>
</feature>
<dbReference type="Pfam" id="PF07993">
    <property type="entry name" value="NAD_binding_4"/>
    <property type="match status" value="1"/>
</dbReference>